<organism evidence="1 2">
    <name type="scientific">Paenibacillus dendrobii</name>
    <dbReference type="NCBI Taxonomy" id="2691084"/>
    <lineage>
        <taxon>Bacteria</taxon>
        <taxon>Bacillati</taxon>
        <taxon>Bacillota</taxon>
        <taxon>Bacilli</taxon>
        <taxon>Bacillales</taxon>
        <taxon>Paenibacillaceae</taxon>
        <taxon>Paenibacillus</taxon>
    </lineage>
</organism>
<accession>A0A7X3IG38</accession>
<dbReference type="AlphaFoldDB" id="A0A7X3IG38"/>
<comment type="caution">
    <text evidence="1">The sequence shown here is derived from an EMBL/GenBank/DDBJ whole genome shotgun (WGS) entry which is preliminary data.</text>
</comment>
<dbReference type="Proteomes" id="UP000460318">
    <property type="component" value="Unassembled WGS sequence"/>
</dbReference>
<sequence length="72" mass="7834">MNILPTKTGKSAYNYKAKKGQQRFVAPKQFARKGGNGHPYPDSTAFMPGLCGIEESSEVIGGELAVKFNNEK</sequence>
<evidence type="ECO:0000313" key="2">
    <source>
        <dbReference type="Proteomes" id="UP000460318"/>
    </source>
</evidence>
<proteinExistence type="predicted"/>
<dbReference type="RefSeq" id="WP_160496808.1">
    <property type="nucleotide sequence ID" value="NZ_WUBI01000001.1"/>
</dbReference>
<name>A0A7X3IG38_9BACL</name>
<reference evidence="1 2" key="1">
    <citation type="submission" date="2019-12" db="EMBL/GenBank/DDBJ databases">
        <title>Paenibacillus sp. nov., an endophytic bacterium isolated from the stem of Dendrobium.</title>
        <authorList>
            <person name="Zhao R."/>
        </authorList>
    </citation>
    <scope>NUCLEOTIDE SEQUENCE [LARGE SCALE GENOMIC DNA]</scope>
    <source>
        <strain evidence="1 2">HJL G12</strain>
    </source>
</reference>
<protein>
    <submittedName>
        <fullName evidence="1">Uncharacterized protein</fullName>
    </submittedName>
</protein>
<dbReference type="EMBL" id="WUBI01000001">
    <property type="protein sequence ID" value="MWV43289.1"/>
    <property type="molecule type" value="Genomic_DNA"/>
</dbReference>
<gene>
    <name evidence="1" type="ORF">GRF59_06555</name>
</gene>
<evidence type="ECO:0000313" key="1">
    <source>
        <dbReference type="EMBL" id="MWV43289.1"/>
    </source>
</evidence>
<keyword evidence="2" id="KW-1185">Reference proteome</keyword>